<name>X0Z570_9ZZZZ</name>
<feature type="transmembrane region" description="Helical" evidence="1">
    <location>
        <begin position="109"/>
        <end position="132"/>
    </location>
</feature>
<feature type="transmembrane region" description="Helical" evidence="1">
    <location>
        <begin position="201"/>
        <end position="221"/>
    </location>
</feature>
<evidence type="ECO:0000313" key="2">
    <source>
        <dbReference type="EMBL" id="GAG53542.1"/>
    </source>
</evidence>
<dbReference type="AlphaFoldDB" id="X0Z570"/>
<keyword evidence="1" id="KW-0472">Membrane</keyword>
<accession>X0Z570</accession>
<protein>
    <submittedName>
        <fullName evidence="2">Uncharacterized protein</fullName>
    </submittedName>
</protein>
<reference evidence="2" key="1">
    <citation type="journal article" date="2014" name="Front. Microbiol.">
        <title>High frequency of phylogenetically diverse reductive dehalogenase-homologous genes in deep subseafloor sedimentary metagenomes.</title>
        <authorList>
            <person name="Kawai M."/>
            <person name="Futagami T."/>
            <person name="Toyoda A."/>
            <person name="Takaki Y."/>
            <person name="Nishi S."/>
            <person name="Hori S."/>
            <person name="Arai W."/>
            <person name="Tsubouchi T."/>
            <person name="Morono Y."/>
            <person name="Uchiyama I."/>
            <person name="Ito T."/>
            <person name="Fujiyama A."/>
            <person name="Inagaki F."/>
            <person name="Takami H."/>
        </authorList>
    </citation>
    <scope>NUCLEOTIDE SEQUENCE</scope>
    <source>
        <strain evidence="2">Expedition CK06-06</strain>
    </source>
</reference>
<feature type="transmembrane region" description="Helical" evidence="1">
    <location>
        <begin position="26"/>
        <end position="48"/>
    </location>
</feature>
<proteinExistence type="predicted"/>
<sequence>VISTIITWSYGSGWRGIRLYERALKVMVWIIVASFAVVVVRAAVTGNIEWGKLAKGCLPLYIPTDTAGVGAVLGAFGAAVGINMTFLYGYSLLARGWGKEHRGLARFDLVSGMLIPFVLATGLMAVAAAVTIHGTEGLGNRLSPVAAAKMIAEAGVGETVGHFIFGLGILGMVLSSVTTHMIVAGFAACEIFKIEPKGWKYKLACLIPGVGMLGVVLWQYMGFWVAVWTSAICGLM</sequence>
<dbReference type="GO" id="GO:0016020">
    <property type="term" value="C:membrane"/>
    <property type="evidence" value="ECO:0007669"/>
    <property type="project" value="UniProtKB-SubCell"/>
</dbReference>
<gene>
    <name evidence="2" type="ORF">S01H1_76360</name>
</gene>
<evidence type="ECO:0000256" key="1">
    <source>
        <dbReference type="SAM" id="Phobius"/>
    </source>
</evidence>
<feature type="non-terminal residue" evidence="2">
    <location>
        <position position="236"/>
    </location>
</feature>
<comment type="caution">
    <text evidence="2">The sequence shown here is derived from an EMBL/GenBank/DDBJ whole genome shotgun (WGS) entry which is preliminary data.</text>
</comment>
<feature type="non-terminal residue" evidence="2">
    <location>
        <position position="1"/>
    </location>
</feature>
<feature type="transmembrane region" description="Helical" evidence="1">
    <location>
        <begin position="163"/>
        <end position="189"/>
    </location>
</feature>
<keyword evidence="1" id="KW-0812">Transmembrane</keyword>
<feature type="transmembrane region" description="Helical" evidence="1">
    <location>
        <begin position="68"/>
        <end position="88"/>
    </location>
</feature>
<keyword evidence="1" id="KW-1133">Transmembrane helix</keyword>
<dbReference type="EMBL" id="BARS01051239">
    <property type="protein sequence ID" value="GAG53542.1"/>
    <property type="molecule type" value="Genomic_DNA"/>
</dbReference>
<organism evidence="2">
    <name type="scientific">marine sediment metagenome</name>
    <dbReference type="NCBI Taxonomy" id="412755"/>
    <lineage>
        <taxon>unclassified sequences</taxon>
        <taxon>metagenomes</taxon>
        <taxon>ecological metagenomes</taxon>
    </lineage>
</organism>
<dbReference type="GO" id="GO:0046873">
    <property type="term" value="F:metal ion transmembrane transporter activity"/>
    <property type="evidence" value="ECO:0007669"/>
    <property type="project" value="InterPro"/>
</dbReference>